<organism evidence="1 2">
    <name type="scientific">Nocardioides nanhaiensis</name>
    <dbReference type="NCBI Taxonomy" id="1476871"/>
    <lineage>
        <taxon>Bacteria</taxon>
        <taxon>Bacillati</taxon>
        <taxon>Actinomycetota</taxon>
        <taxon>Actinomycetes</taxon>
        <taxon>Propionibacteriales</taxon>
        <taxon>Nocardioidaceae</taxon>
        <taxon>Nocardioides</taxon>
    </lineage>
</organism>
<accession>A0ABP8W198</accession>
<keyword evidence="2" id="KW-1185">Reference proteome</keyword>
<dbReference type="EMBL" id="BAABIM010000001">
    <property type="protein sequence ID" value="GAA4676882.1"/>
    <property type="molecule type" value="Genomic_DNA"/>
</dbReference>
<evidence type="ECO:0000313" key="2">
    <source>
        <dbReference type="Proteomes" id="UP001500621"/>
    </source>
</evidence>
<comment type="caution">
    <text evidence="1">The sequence shown here is derived from an EMBL/GenBank/DDBJ whole genome shotgun (WGS) entry which is preliminary data.</text>
</comment>
<sequence length="382" mass="40173">MGALDHGRTTSGRPSVVLVVLAALVLVLSSCGGDAETDAGRDPLLWPYPADSIWNHPRGDAARLVPFALDPRASTLSAEEDVIIAEPDAEGRDVVSTTAGWQPGASRCNEATGEVLVEDLPIPEDWYTDPGYRGKTPNQAAAIVMPDMTLVETQPLHVCEDGTAVSQEAQPAWQGSSLLTGATAEEPGSGAHGGSGMTAFGGTIRVGEWVPGGEIPHAVKMTVDATTLSSFAGGFRWPATNADLYADDPVRGYQGSVPAARMGSLLTLPPWFQMDKIETEPARILAEALMEHGAYVVDDTGWSTVGLSVEWGPNGRVTDEFEQEWGFPMTGHIGNVGGEQLQFLEDLKLMYSVMHVVDDNGPDAVGGAGDPMAPFAPPLAGA</sequence>
<evidence type="ECO:0000313" key="1">
    <source>
        <dbReference type="EMBL" id="GAA4676882.1"/>
    </source>
</evidence>
<proteinExistence type="predicted"/>
<protein>
    <submittedName>
        <fullName evidence="1">Uncharacterized protein</fullName>
    </submittedName>
</protein>
<dbReference type="Proteomes" id="UP001500621">
    <property type="component" value="Unassembled WGS sequence"/>
</dbReference>
<dbReference type="RefSeq" id="WP_345263762.1">
    <property type="nucleotide sequence ID" value="NZ_BAABIM010000001.1"/>
</dbReference>
<reference evidence="2" key="1">
    <citation type="journal article" date="2019" name="Int. J. Syst. Evol. Microbiol.">
        <title>The Global Catalogue of Microorganisms (GCM) 10K type strain sequencing project: providing services to taxonomists for standard genome sequencing and annotation.</title>
        <authorList>
            <consortium name="The Broad Institute Genomics Platform"/>
            <consortium name="The Broad Institute Genome Sequencing Center for Infectious Disease"/>
            <person name="Wu L."/>
            <person name="Ma J."/>
        </authorList>
    </citation>
    <scope>NUCLEOTIDE SEQUENCE [LARGE SCALE GENOMIC DNA]</scope>
    <source>
        <strain evidence="2">JCM 18127</strain>
    </source>
</reference>
<gene>
    <name evidence="1" type="ORF">GCM10023226_12620</name>
</gene>
<name>A0ABP8W198_9ACTN</name>